<dbReference type="AlphaFoldDB" id="A0A9X4B1D6"/>
<keyword evidence="3" id="KW-1185">Reference proteome</keyword>
<reference evidence="2" key="1">
    <citation type="submission" date="2022-05" db="EMBL/GenBank/DDBJ databases">
        <title>Draft genome sequence of Clostridium tertium strain CP3 isolated from Peru.</title>
        <authorList>
            <person name="Hurtado R."/>
            <person name="Lima L."/>
            <person name="Sousa T."/>
            <person name="Jaiswal A.K."/>
            <person name="Tiwari S."/>
            <person name="Maturrano L."/>
            <person name="Brenig B."/>
            <person name="Azevedo V."/>
        </authorList>
    </citation>
    <scope>NUCLEOTIDE SEQUENCE</scope>
    <source>
        <strain evidence="2">CP3</strain>
    </source>
</reference>
<evidence type="ECO:0000313" key="3">
    <source>
        <dbReference type="Proteomes" id="UP001141183"/>
    </source>
</evidence>
<dbReference type="RefSeq" id="WP_272470586.1">
    <property type="nucleotide sequence ID" value="NZ_JAMRYU010000017.1"/>
</dbReference>
<feature type="domain" description="IrrE N-terminal-like" evidence="1">
    <location>
        <begin position="30"/>
        <end position="121"/>
    </location>
</feature>
<proteinExistence type="predicted"/>
<dbReference type="Gene3D" id="1.10.10.2910">
    <property type="match status" value="1"/>
</dbReference>
<evidence type="ECO:0000313" key="2">
    <source>
        <dbReference type="EMBL" id="MDC4241655.1"/>
    </source>
</evidence>
<dbReference type="InterPro" id="IPR010359">
    <property type="entry name" value="IrrE_HExxH"/>
</dbReference>
<evidence type="ECO:0000259" key="1">
    <source>
        <dbReference type="Pfam" id="PF06114"/>
    </source>
</evidence>
<dbReference type="Pfam" id="PF06114">
    <property type="entry name" value="Peptidase_M78"/>
    <property type="match status" value="1"/>
</dbReference>
<protein>
    <submittedName>
        <fullName evidence="2">ImmA/IrrE family metallo-endopeptidase</fullName>
    </submittedName>
</protein>
<organism evidence="2 3">
    <name type="scientific">Clostridium tertium</name>
    <dbReference type="NCBI Taxonomy" id="1559"/>
    <lineage>
        <taxon>Bacteria</taxon>
        <taxon>Bacillati</taxon>
        <taxon>Bacillota</taxon>
        <taxon>Clostridia</taxon>
        <taxon>Eubacteriales</taxon>
        <taxon>Clostridiaceae</taxon>
        <taxon>Clostridium</taxon>
    </lineage>
</organism>
<sequence>MNDFNLTKEQVFAYFTSDDGCCDYKPSLDAYIIYYNDITITNPKRMLWTIVHELGHILCKHNKINSITELDDDLYDFMEREANYFTSIFLAHPAILRELNIHSSYEIEVFCNLSTQAAKYRYASFKRFTTLRFLTGSDKLIIENFKDFIECKNEDYQEHLNFMSAFQGNFF</sequence>
<comment type="caution">
    <text evidence="2">The sequence shown here is derived from an EMBL/GenBank/DDBJ whole genome shotgun (WGS) entry which is preliminary data.</text>
</comment>
<name>A0A9X4B1D6_9CLOT</name>
<dbReference type="EMBL" id="JAMRYU010000017">
    <property type="protein sequence ID" value="MDC4241655.1"/>
    <property type="molecule type" value="Genomic_DNA"/>
</dbReference>
<dbReference type="Proteomes" id="UP001141183">
    <property type="component" value="Unassembled WGS sequence"/>
</dbReference>
<gene>
    <name evidence="2" type="ORF">NE398_16080</name>
</gene>
<accession>A0A9X4B1D6</accession>